<gene>
    <name evidence="9" type="ORF">PI95_015740</name>
</gene>
<keyword evidence="9" id="KW-0808">Transferase</keyword>
<feature type="transmembrane region" description="Helical" evidence="7">
    <location>
        <begin position="12"/>
        <end position="32"/>
    </location>
</feature>
<feature type="transmembrane region" description="Helical" evidence="7">
    <location>
        <begin position="263"/>
        <end position="284"/>
    </location>
</feature>
<evidence type="ECO:0000256" key="1">
    <source>
        <dbReference type="ARBA" id="ARBA00004651"/>
    </source>
</evidence>
<dbReference type="EMBL" id="JTCM02000032">
    <property type="protein sequence ID" value="NEU73970.1"/>
    <property type="molecule type" value="Genomic_DNA"/>
</dbReference>
<comment type="caution">
    <text evidence="9">The sequence shown here is derived from an EMBL/GenBank/DDBJ whole genome shotgun (WGS) entry which is preliminary data.</text>
</comment>
<protein>
    <submittedName>
        <fullName evidence="9">Acyltransferase</fullName>
    </submittedName>
</protein>
<dbReference type="Proteomes" id="UP000031549">
    <property type="component" value="Unassembled WGS sequence"/>
</dbReference>
<evidence type="ECO:0000259" key="8">
    <source>
        <dbReference type="Pfam" id="PF01757"/>
    </source>
</evidence>
<feature type="transmembrane region" description="Helical" evidence="7">
    <location>
        <begin position="52"/>
        <end position="73"/>
    </location>
</feature>
<dbReference type="PANTHER" id="PTHR40074">
    <property type="entry name" value="O-ACETYLTRANSFERASE WECH"/>
    <property type="match status" value="1"/>
</dbReference>
<feature type="transmembrane region" description="Helical" evidence="7">
    <location>
        <begin position="238"/>
        <end position="257"/>
    </location>
</feature>
<evidence type="ECO:0000313" key="10">
    <source>
        <dbReference type="Proteomes" id="UP000031549"/>
    </source>
</evidence>
<evidence type="ECO:0000256" key="4">
    <source>
        <dbReference type="ARBA" id="ARBA00022692"/>
    </source>
</evidence>
<feature type="domain" description="Acyltransferase 3" evidence="8">
    <location>
        <begin position="13"/>
        <end position="352"/>
    </location>
</feature>
<dbReference type="GO" id="GO:0009246">
    <property type="term" value="P:enterobacterial common antigen biosynthetic process"/>
    <property type="evidence" value="ECO:0007669"/>
    <property type="project" value="TreeGrafter"/>
</dbReference>
<keyword evidence="3" id="KW-1003">Cell membrane</keyword>
<dbReference type="PANTHER" id="PTHR40074:SF2">
    <property type="entry name" value="O-ACETYLTRANSFERASE WECH"/>
    <property type="match status" value="1"/>
</dbReference>
<feature type="transmembrane region" description="Helical" evidence="7">
    <location>
        <begin position="147"/>
        <end position="167"/>
    </location>
</feature>
<proteinExistence type="inferred from homology"/>
<feature type="transmembrane region" description="Helical" evidence="7">
    <location>
        <begin position="99"/>
        <end position="117"/>
    </location>
</feature>
<evidence type="ECO:0000313" key="9">
    <source>
        <dbReference type="EMBL" id="NEU73970.1"/>
    </source>
</evidence>
<dbReference type="GO" id="GO:0016413">
    <property type="term" value="F:O-acetyltransferase activity"/>
    <property type="evidence" value="ECO:0007669"/>
    <property type="project" value="TreeGrafter"/>
</dbReference>
<evidence type="ECO:0000256" key="6">
    <source>
        <dbReference type="ARBA" id="ARBA00023136"/>
    </source>
</evidence>
<dbReference type="InterPro" id="IPR002656">
    <property type="entry name" value="Acyl_transf_3_dom"/>
</dbReference>
<dbReference type="AlphaFoldDB" id="A0A846HBM7"/>
<reference evidence="9 10" key="1">
    <citation type="journal article" date="2015" name="Genome Announc.">
        <title>Draft Genome Sequence of Cyanobacterium Hassallia byssoidea Strain VB512170, Isolated from Monuments in India.</title>
        <authorList>
            <person name="Singh D."/>
            <person name="Chandrababunaidu M.M."/>
            <person name="Panda A."/>
            <person name="Sen D."/>
            <person name="Bhattacharyya S."/>
            <person name="Adhikary S.P."/>
            <person name="Tripathy S."/>
        </authorList>
    </citation>
    <scope>NUCLEOTIDE SEQUENCE [LARGE SCALE GENOMIC DNA]</scope>
    <source>
        <strain evidence="9 10">VB512170</strain>
    </source>
</reference>
<keyword evidence="5 7" id="KW-1133">Transmembrane helix</keyword>
<feature type="transmembrane region" description="Helical" evidence="7">
    <location>
        <begin position="296"/>
        <end position="314"/>
    </location>
</feature>
<evidence type="ECO:0000256" key="5">
    <source>
        <dbReference type="ARBA" id="ARBA00022989"/>
    </source>
</evidence>
<sequence>MTNQIQAPPNRFNWIDRTKGLAILGILIFHFFQNYPERINIVSVLDRNLAKLGYAAVDIFFLMAGFNVSYALISKLRKDGIDKIKVNWKSWLSKRLIRLYPAYLLAFVLSCLLYFFFGNFPRKSLLNFILSFLGLAGMKFQAVNPGFWFFTVILEAYIFTPILFYICQNKFPNILIFGSAIALFTKIVSFSFLLANNFFFYIFFLQTNFLGSYLFQFCLGLYWGWVYAEHKAFRKIDFIVATIIFTIGFILYAILGITKVNIVYMLGFDMLFTPFFFLMIQKLLSRLDKIDKIQRVLGFLSILGIYSYQIYLIHQPLYFVLLPKLKQSIQVNSSLKIVVSLMIVSVALTIYVILFTKLEKIVMKLIGNVMSKQN</sequence>
<keyword evidence="4 7" id="KW-0812">Transmembrane</keyword>
<evidence type="ECO:0000256" key="7">
    <source>
        <dbReference type="SAM" id="Phobius"/>
    </source>
</evidence>
<keyword evidence="9" id="KW-0012">Acyltransferase</keyword>
<comment type="similarity">
    <text evidence="2">Belongs to the acyltransferase 3 family.</text>
</comment>
<comment type="subcellular location">
    <subcellularLocation>
        <location evidence="1">Cell membrane</location>
        <topology evidence="1">Multi-pass membrane protein</topology>
    </subcellularLocation>
</comment>
<evidence type="ECO:0000256" key="2">
    <source>
        <dbReference type="ARBA" id="ARBA00007400"/>
    </source>
</evidence>
<evidence type="ECO:0000256" key="3">
    <source>
        <dbReference type="ARBA" id="ARBA00022475"/>
    </source>
</evidence>
<keyword evidence="10" id="KW-1185">Reference proteome</keyword>
<keyword evidence="6 7" id="KW-0472">Membrane</keyword>
<feature type="transmembrane region" description="Helical" evidence="7">
    <location>
        <begin position="334"/>
        <end position="354"/>
    </location>
</feature>
<name>A0A846HBM7_9CYAN</name>
<feature type="transmembrane region" description="Helical" evidence="7">
    <location>
        <begin position="174"/>
        <end position="194"/>
    </location>
</feature>
<dbReference type="Pfam" id="PF01757">
    <property type="entry name" value="Acyl_transf_3"/>
    <property type="match status" value="1"/>
</dbReference>
<dbReference type="GO" id="GO:0005886">
    <property type="term" value="C:plasma membrane"/>
    <property type="evidence" value="ECO:0007669"/>
    <property type="project" value="UniProtKB-SubCell"/>
</dbReference>
<dbReference type="RefSeq" id="WP_039754762.1">
    <property type="nucleotide sequence ID" value="NZ_JTCM02000032.1"/>
</dbReference>
<organism evidence="9 10">
    <name type="scientific">Hassallia byssoidea VB512170</name>
    <dbReference type="NCBI Taxonomy" id="1304833"/>
    <lineage>
        <taxon>Bacteria</taxon>
        <taxon>Bacillati</taxon>
        <taxon>Cyanobacteriota</taxon>
        <taxon>Cyanophyceae</taxon>
        <taxon>Nostocales</taxon>
        <taxon>Tolypothrichaceae</taxon>
        <taxon>Hassallia</taxon>
    </lineage>
</organism>
<accession>A0A846HBM7</accession>
<feature type="transmembrane region" description="Helical" evidence="7">
    <location>
        <begin position="200"/>
        <end position="226"/>
    </location>
</feature>